<dbReference type="PANTHER" id="PTHR37331:SF1">
    <property type="entry name" value="YALI0F11671P"/>
    <property type="match status" value="1"/>
</dbReference>
<keyword evidence="2" id="KW-1185">Reference proteome</keyword>
<dbReference type="HOGENOM" id="CLU_132731_0_0_1"/>
<reference evidence="1 2" key="1">
    <citation type="journal article" date="2012" name="Eukaryot. Cell">
        <title>Draft genome sequence of Wickerhamomyces ciferrii NRRL Y-1031 F-60-10.</title>
        <authorList>
            <person name="Schneider J."/>
            <person name="Andrea H."/>
            <person name="Blom J."/>
            <person name="Jaenicke S."/>
            <person name="Ruckert C."/>
            <person name="Schorsch C."/>
            <person name="Szczepanowski R."/>
            <person name="Farwick M."/>
            <person name="Goesmann A."/>
            <person name="Puhler A."/>
            <person name="Schaffer S."/>
            <person name="Tauch A."/>
            <person name="Kohler T."/>
            <person name="Brinkrolf K."/>
        </authorList>
    </citation>
    <scope>NUCLEOTIDE SEQUENCE [LARGE SCALE GENOMIC DNA]</scope>
    <source>
        <strain evidence="2">ATCC 14091 / BCRC 22168 / CBS 111 / JCM 3599 / NBRC 0793 / NRRL Y-1031 F-60-10</strain>
    </source>
</reference>
<gene>
    <name evidence="1" type="ORF">BN7_1548</name>
</gene>
<dbReference type="STRING" id="1206466.K0KKL6"/>
<comment type="caution">
    <text evidence="1">The sequence shown here is derived from an EMBL/GenBank/DDBJ whole genome shotgun (WGS) entry which is preliminary data.</text>
</comment>
<dbReference type="AlphaFoldDB" id="K0KKL6"/>
<evidence type="ECO:0000313" key="1">
    <source>
        <dbReference type="EMBL" id="CCH42009.1"/>
    </source>
</evidence>
<accession>K0KKL6</accession>
<protein>
    <submittedName>
        <fullName evidence="1">Uncharacterized protein</fullName>
    </submittedName>
</protein>
<dbReference type="eggNOG" id="ENOG502S8MB">
    <property type="taxonomic scope" value="Eukaryota"/>
</dbReference>
<dbReference type="InParanoid" id="K0KKL6"/>
<dbReference type="EMBL" id="CAIF01000033">
    <property type="protein sequence ID" value="CCH42009.1"/>
    <property type="molecule type" value="Genomic_DNA"/>
</dbReference>
<dbReference type="Proteomes" id="UP000009328">
    <property type="component" value="Unassembled WGS sequence"/>
</dbReference>
<organism evidence="1 2">
    <name type="scientific">Wickerhamomyces ciferrii (strain ATCC 14091 / BCRC 22168 / CBS 111 / JCM 3599 / NBRC 0793 / NRRL Y-1031 F-60-10)</name>
    <name type="common">Yeast</name>
    <name type="synonym">Pichia ciferrii</name>
    <dbReference type="NCBI Taxonomy" id="1206466"/>
    <lineage>
        <taxon>Eukaryota</taxon>
        <taxon>Fungi</taxon>
        <taxon>Dikarya</taxon>
        <taxon>Ascomycota</taxon>
        <taxon>Saccharomycotina</taxon>
        <taxon>Saccharomycetes</taxon>
        <taxon>Phaffomycetales</taxon>
        <taxon>Wickerhamomycetaceae</taxon>
        <taxon>Wickerhamomyces</taxon>
    </lineage>
</organism>
<proteinExistence type="predicted"/>
<sequence length="176" mass="20379">MMLRQSLKTIPRQLRRTITTYAKQDQLFIHPKSSNKHLLSFSKNPDSLSIGEFYSKNPESPDLVINSDNFISTNPEFLKLLHQVIKDNIHDDFTYSIESNSYADEHLPVYDLRKIPNYQRQPEIEDVFGYVRVDSEGGIMNETYQINDFYKIVNVDGPLKLSEKIHEELVGQLDGG</sequence>
<name>K0KKL6_WICCF</name>
<dbReference type="PANTHER" id="PTHR37331">
    <property type="entry name" value="YALI0F11671P"/>
    <property type="match status" value="1"/>
</dbReference>
<evidence type="ECO:0000313" key="2">
    <source>
        <dbReference type="Proteomes" id="UP000009328"/>
    </source>
</evidence>